<dbReference type="AlphaFoldDB" id="A0A9W4X1Y8"/>
<sequence length="107" mass="11969">LKLYEIIKAHIPKTHDAIIYGKKCGQSGRTIAKNVGCSKTAVYNTLKCFRQTGSSTPKKQTGRPPLLNIPSQQELKAFVQENVGLSARIPRHKPAMTEAHCQIRLEW</sequence>
<gene>
    <name evidence="1" type="ORF">FWILDA_LOCUS17435</name>
</gene>
<dbReference type="Proteomes" id="UP001153678">
    <property type="component" value="Unassembled WGS sequence"/>
</dbReference>
<accession>A0A9W4X1Y8</accession>
<proteinExistence type="predicted"/>
<feature type="non-terminal residue" evidence="1">
    <location>
        <position position="1"/>
    </location>
</feature>
<comment type="caution">
    <text evidence="1">The sequence shown here is derived from an EMBL/GenBank/DDBJ whole genome shotgun (WGS) entry which is preliminary data.</text>
</comment>
<dbReference type="SUPFAM" id="SSF46689">
    <property type="entry name" value="Homeodomain-like"/>
    <property type="match status" value="1"/>
</dbReference>
<evidence type="ECO:0000313" key="2">
    <source>
        <dbReference type="Proteomes" id="UP001153678"/>
    </source>
</evidence>
<evidence type="ECO:0000313" key="1">
    <source>
        <dbReference type="EMBL" id="CAI2196152.1"/>
    </source>
</evidence>
<feature type="non-terminal residue" evidence="1">
    <location>
        <position position="107"/>
    </location>
</feature>
<dbReference type="EMBL" id="CAMKVN010013745">
    <property type="protein sequence ID" value="CAI2196152.1"/>
    <property type="molecule type" value="Genomic_DNA"/>
</dbReference>
<dbReference type="OrthoDB" id="2363896at2759"/>
<protein>
    <submittedName>
        <fullName evidence="1">7486_t:CDS:1</fullName>
    </submittedName>
</protein>
<dbReference type="InterPro" id="IPR009057">
    <property type="entry name" value="Homeodomain-like_sf"/>
</dbReference>
<organism evidence="1 2">
    <name type="scientific">Funneliformis geosporum</name>
    <dbReference type="NCBI Taxonomy" id="1117311"/>
    <lineage>
        <taxon>Eukaryota</taxon>
        <taxon>Fungi</taxon>
        <taxon>Fungi incertae sedis</taxon>
        <taxon>Mucoromycota</taxon>
        <taxon>Glomeromycotina</taxon>
        <taxon>Glomeromycetes</taxon>
        <taxon>Glomerales</taxon>
        <taxon>Glomeraceae</taxon>
        <taxon>Funneliformis</taxon>
    </lineage>
</organism>
<name>A0A9W4X1Y8_9GLOM</name>
<reference evidence="1" key="1">
    <citation type="submission" date="2022-08" db="EMBL/GenBank/DDBJ databases">
        <authorList>
            <person name="Kallberg Y."/>
            <person name="Tangrot J."/>
            <person name="Rosling A."/>
        </authorList>
    </citation>
    <scope>NUCLEOTIDE SEQUENCE</scope>
    <source>
        <strain evidence="1">Wild A</strain>
    </source>
</reference>
<keyword evidence="2" id="KW-1185">Reference proteome</keyword>